<gene>
    <name evidence="2" type="ORF">HNP46_006015</name>
</gene>
<evidence type="ECO:0000313" key="3">
    <source>
        <dbReference type="Proteomes" id="UP000566995"/>
    </source>
</evidence>
<dbReference type="AlphaFoldDB" id="A0A7W7KQM6"/>
<dbReference type="InterPro" id="IPR050708">
    <property type="entry name" value="T6SS_VgrG/RHS"/>
</dbReference>
<dbReference type="Pfam" id="PF20148">
    <property type="entry name" value="DUF6531"/>
    <property type="match status" value="1"/>
</dbReference>
<dbReference type="InterPro" id="IPR031325">
    <property type="entry name" value="RHS_repeat"/>
</dbReference>
<dbReference type="Gene3D" id="2.180.10.10">
    <property type="entry name" value="RHS repeat-associated core"/>
    <property type="match status" value="2"/>
</dbReference>
<dbReference type="PANTHER" id="PTHR32305">
    <property type="match status" value="1"/>
</dbReference>
<evidence type="ECO:0000313" key="2">
    <source>
        <dbReference type="EMBL" id="MBB4867107.1"/>
    </source>
</evidence>
<sequence length="512" mass="56397">MPNLKHIAILISALCISETSNAESFWGAPYRHSGYMFNGPWLTTKDAINAWWQSYQNVWHMPNCSFVREVYYPSDANNGQVYNLILGNGCGGGDGIFATKRDYLPEKNFGPAQMCASGGNPINALTGTKYQEAEDPISPSLRFRRYFNGSDVVAAGNMGKSWRHEYSYQLAYFKETISESAVLFRPNGLQMGFRTVGDQWIPDIGSKGSLTSQKDPAGNVIGLTYLDPESGNKERYSTDGNIQSITNNLSRALSFEYSDNSTPGSVAPSLGLLIKISDDLGHSISFTYNQDKNIAKATNDSGENINYGYDTTGNLIAVHYPDNTSMQYLYNEPSMVAVGTPNSLTGIIDRNGVRFASWTYDQLGRGLSSEHAGSAERVTLAYNADGSTTITNEYGKKAVYRYEVLQGKKLLTSLEGEPTPNCPASNSTFTYDTQGLLKTKTDAKGNLTTYDYNDRGLETSRTEASGTAQARTIATEWHPTLYLKTKVTEPDRITTYQYDAQGRQTGQTVTSR</sequence>
<evidence type="ECO:0000259" key="1">
    <source>
        <dbReference type="Pfam" id="PF20148"/>
    </source>
</evidence>
<dbReference type="Proteomes" id="UP000566995">
    <property type="component" value="Unassembled WGS sequence"/>
</dbReference>
<feature type="domain" description="DUF6531" evidence="1">
    <location>
        <begin position="119"/>
        <end position="193"/>
    </location>
</feature>
<protein>
    <submittedName>
        <fullName evidence="2">YD repeat-containing protein</fullName>
    </submittedName>
</protein>
<reference evidence="2 3" key="1">
    <citation type="submission" date="2020-08" db="EMBL/GenBank/DDBJ databases">
        <title>Functional genomics of gut bacteria from endangered species of beetles.</title>
        <authorList>
            <person name="Carlos-Shanley C."/>
        </authorList>
    </citation>
    <scope>NUCLEOTIDE SEQUENCE [LARGE SCALE GENOMIC DNA]</scope>
    <source>
        <strain evidence="2 3">S00179</strain>
    </source>
</reference>
<dbReference type="InterPro" id="IPR006530">
    <property type="entry name" value="YD"/>
</dbReference>
<dbReference type="EMBL" id="JACHLI010000035">
    <property type="protein sequence ID" value="MBB4867107.1"/>
    <property type="molecule type" value="Genomic_DNA"/>
</dbReference>
<accession>A0A7W7KQM6</accession>
<dbReference type="Pfam" id="PF05593">
    <property type="entry name" value="RHS_repeat"/>
    <property type="match status" value="1"/>
</dbReference>
<dbReference type="InterPro" id="IPR045351">
    <property type="entry name" value="DUF6531"/>
</dbReference>
<organism evidence="2 3">
    <name type="scientific">Pseudomonas nitroreducens</name>
    <dbReference type="NCBI Taxonomy" id="46680"/>
    <lineage>
        <taxon>Bacteria</taxon>
        <taxon>Pseudomonadati</taxon>
        <taxon>Pseudomonadota</taxon>
        <taxon>Gammaproteobacteria</taxon>
        <taxon>Pseudomonadales</taxon>
        <taxon>Pseudomonadaceae</taxon>
        <taxon>Pseudomonas</taxon>
    </lineage>
</organism>
<dbReference type="PANTHER" id="PTHR32305:SF15">
    <property type="entry name" value="PROTEIN RHSA-RELATED"/>
    <property type="match status" value="1"/>
</dbReference>
<name>A0A7W7KQM6_PSENT</name>
<comment type="caution">
    <text evidence="2">The sequence shown here is derived from an EMBL/GenBank/DDBJ whole genome shotgun (WGS) entry which is preliminary data.</text>
</comment>
<proteinExistence type="predicted"/>
<dbReference type="NCBIfam" id="TIGR01643">
    <property type="entry name" value="YD_repeat_2x"/>
    <property type="match status" value="3"/>
</dbReference>